<evidence type="ECO:0000313" key="1">
    <source>
        <dbReference type="EMBL" id="QLG61313.1"/>
    </source>
</evidence>
<protein>
    <submittedName>
        <fullName evidence="1">Uncharacterized protein</fullName>
    </submittedName>
</protein>
<organism evidence="1 2">
    <name type="scientific">Halorarum salinum</name>
    <dbReference type="NCBI Taxonomy" id="2743089"/>
    <lineage>
        <taxon>Archaea</taxon>
        <taxon>Methanobacteriati</taxon>
        <taxon>Methanobacteriota</taxon>
        <taxon>Stenosarchaea group</taxon>
        <taxon>Halobacteria</taxon>
        <taxon>Halobacteriales</taxon>
        <taxon>Haloferacaceae</taxon>
        <taxon>Halorarum</taxon>
    </lineage>
</organism>
<name>A0A7D5L9G9_9EURY</name>
<evidence type="ECO:0000313" key="2">
    <source>
        <dbReference type="Proteomes" id="UP000509626"/>
    </source>
</evidence>
<dbReference type="KEGG" id="halu:HUG12_06010"/>
<dbReference type="AlphaFoldDB" id="A0A7D5L9G9"/>
<dbReference type="EMBL" id="CP058579">
    <property type="protein sequence ID" value="QLG61313.1"/>
    <property type="molecule type" value="Genomic_DNA"/>
</dbReference>
<sequence length="100" mass="10084">MTVAVSRAAPGDLAAGVETKLRRLDGVRAVESMELRGLQPGLNDLTVEVEVTLALDADLPDEPSALAAGFEDAFGVSAVTVEATRGVPPDPGDGAAADAV</sequence>
<accession>A0A7D5L9G9</accession>
<gene>
    <name evidence="1" type="ORF">HUG12_06010</name>
</gene>
<keyword evidence="2" id="KW-1185">Reference proteome</keyword>
<dbReference type="Proteomes" id="UP000509626">
    <property type="component" value="Chromosome"/>
</dbReference>
<proteinExistence type="predicted"/>
<reference evidence="1 2" key="1">
    <citation type="submission" date="2020-06" db="EMBL/GenBank/DDBJ databases">
        <title>NJ-3-1, isolated from saline soil.</title>
        <authorList>
            <person name="Cui H.L."/>
            <person name="Shi X."/>
        </authorList>
    </citation>
    <scope>NUCLEOTIDE SEQUENCE [LARGE SCALE GENOMIC DNA]</scope>
    <source>
        <strain evidence="1 2">NJ-3-1</strain>
    </source>
</reference>